<feature type="transmembrane region" description="Helical" evidence="9">
    <location>
        <begin position="310"/>
        <end position="335"/>
    </location>
</feature>
<comment type="subcellular location">
    <subcellularLocation>
        <location evidence="1">Membrane</location>
        <topology evidence="1">Multi-pass membrane protein</topology>
    </subcellularLocation>
</comment>
<evidence type="ECO:0000313" key="10">
    <source>
        <dbReference type="EMBL" id="CAI9784085.1"/>
    </source>
</evidence>
<evidence type="ECO:0000256" key="2">
    <source>
        <dbReference type="ARBA" id="ARBA00005484"/>
    </source>
</evidence>
<accession>A0AAD2A9J9</accession>
<dbReference type="Proteomes" id="UP000834106">
    <property type="component" value="Chromosome 20"/>
</dbReference>
<evidence type="ECO:0000313" key="11">
    <source>
        <dbReference type="Proteomes" id="UP000834106"/>
    </source>
</evidence>
<evidence type="ECO:0000256" key="1">
    <source>
        <dbReference type="ARBA" id="ARBA00004141"/>
    </source>
</evidence>
<reference evidence="10" key="1">
    <citation type="submission" date="2023-05" db="EMBL/GenBank/DDBJ databases">
        <authorList>
            <person name="Huff M."/>
        </authorList>
    </citation>
    <scope>NUCLEOTIDE SEQUENCE</scope>
</reference>
<evidence type="ECO:0000256" key="5">
    <source>
        <dbReference type="ARBA" id="ARBA00022856"/>
    </source>
</evidence>
<keyword evidence="5" id="KW-0571">Peptide transport</keyword>
<dbReference type="InterPro" id="IPR004813">
    <property type="entry name" value="OPT"/>
</dbReference>
<feature type="transmembrane region" description="Helical" evidence="9">
    <location>
        <begin position="96"/>
        <end position="115"/>
    </location>
</feature>
<evidence type="ECO:0000256" key="4">
    <source>
        <dbReference type="ARBA" id="ARBA00022692"/>
    </source>
</evidence>
<dbReference type="PANTHER" id="PTHR22601">
    <property type="entry name" value="ISP4 LIKE PROTEIN"/>
    <property type="match status" value="1"/>
</dbReference>
<keyword evidence="8 9" id="KW-0472">Membrane</keyword>
<keyword evidence="3" id="KW-0813">Transport</keyword>
<dbReference type="AlphaFoldDB" id="A0AAD2A9J9"/>
<evidence type="ECO:0000256" key="9">
    <source>
        <dbReference type="SAM" id="Phobius"/>
    </source>
</evidence>
<dbReference type="NCBIfam" id="TIGR00728">
    <property type="entry name" value="OPT_sfam"/>
    <property type="match status" value="1"/>
</dbReference>
<proteinExistence type="inferred from homology"/>
<feature type="transmembrane region" description="Helical" evidence="9">
    <location>
        <begin position="446"/>
        <end position="463"/>
    </location>
</feature>
<dbReference type="Pfam" id="PF03169">
    <property type="entry name" value="OPT"/>
    <property type="match status" value="1"/>
</dbReference>
<dbReference type="NCBIfam" id="TIGR00727">
    <property type="entry name" value="ISP4_OPT"/>
    <property type="match status" value="1"/>
</dbReference>
<feature type="transmembrane region" description="Helical" evidence="9">
    <location>
        <begin position="678"/>
        <end position="695"/>
    </location>
</feature>
<feature type="transmembrane region" description="Helical" evidence="9">
    <location>
        <begin position="69"/>
        <end position="89"/>
    </location>
</feature>
<feature type="transmembrane region" description="Helical" evidence="9">
    <location>
        <begin position="145"/>
        <end position="171"/>
    </location>
</feature>
<dbReference type="GO" id="GO:0015031">
    <property type="term" value="P:protein transport"/>
    <property type="evidence" value="ECO:0007669"/>
    <property type="project" value="UniProtKB-KW"/>
</dbReference>
<feature type="transmembrane region" description="Helical" evidence="9">
    <location>
        <begin position="382"/>
        <end position="403"/>
    </location>
</feature>
<evidence type="ECO:0000256" key="3">
    <source>
        <dbReference type="ARBA" id="ARBA00022448"/>
    </source>
</evidence>
<feature type="transmembrane region" description="Helical" evidence="9">
    <location>
        <begin position="707"/>
        <end position="728"/>
    </location>
</feature>
<evidence type="ECO:0008006" key="12">
    <source>
        <dbReference type="Google" id="ProtNLM"/>
    </source>
</evidence>
<sequence length="766" mass="85842">MKTAIASSRNTKWLPLSLSSLLINSLKLLSALCWRLLLGAKEEENDCPIEQVRLTVSVTDDPSLPVLTFRTWFLGLLSCVLLAFLNQFFSYRQNSLFISSVTAQIITLPIGRLMASTLPTKTFHVPFTTWSFSLNPGPFNLKEHVLITIFAGCGASSVYAVNIITIVKAFYHRNLHPLAAWFLSHTTQLLGYGWAGIFRDTLVDSPYMWWPENMIQVSLFRALHEREKRPRGGLTRLQFFLVVFVCSFAYYIIPAYLFPSISAISVLCLIWKKSIFAQQLGSGLHGLGIGSFALDWSAIVSFISNPISSPGFAIINSLVGFFLVMYVLIPLAYWLNAYEAKKFPIFSSHTFDYTGNTYNISRVLDEKTFDLDVAGFESYSKLYLSVFFAFTYGLGFASLTATISHVGLFHGSTIWEFWSKAKTVKGKTGDVHTRIMKKNYAAVPNWWFYVILAVVFALALLACEGFSKQLQLPWWGLVLACAMAFFFTLPIGVIQATTNQQIGLNIITELVIGYIYPGKPLANVAFKTYGYISMSQAIGFLSDFKLGHYMKVPPKSMFIAQLVGTIVSSSVYFGTAWWLLTTVEHICDPALLPEGSPWTCPGDDVFYNASIIWGVIGPMRMFNKGVYPELNWFFLGGMLAPIPVYLLRRKYPEKKWIRLINMPLILGATMSMPPARSVNYLMWGAAGIFFNIYIFRKHKQWWARHAYILAAALNAGIAFMGVLLYFALQSKGFSGPAWWGLSADDHCPLAKCPTAPGIEVEGCPVL</sequence>
<evidence type="ECO:0000256" key="8">
    <source>
        <dbReference type="ARBA" id="ARBA00023136"/>
    </source>
</evidence>
<protein>
    <recommendedName>
        <fullName evidence="12">Oligopeptide transporter 1-like</fullName>
    </recommendedName>
</protein>
<feature type="transmembrane region" description="Helical" evidence="9">
    <location>
        <begin position="558"/>
        <end position="580"/>
    </location>
</feature>
<gene>
    <name evidence="10" type="ORF">FPE_LOCUS31515</name>
</gene>
<dbReference type="EMBL" id="OU503055">
    <property type="protein sequence ID" value="CAI9784085.1"/>
    <property type="molecule type" value="Genomic_DNA"/>
</dbReference>
<dbReference type="InterPro" id="IPR004648">
    <property type="entry name" value="Oligpept_transpt"/>
</dbReference>
<keyword evidence="7 9" id="KW-1133">Transmembrane helix</keyword>
<evidence type="ECO:0000256" key="7">
    <source>
        <dbReference type="ARBA" id="ARBA00022989"/>
    </source>
</evidence>
<feature type="transmembrane region" description="Helical" evidence="9">
    <location>
        <begin position="239"/>
        <end position="271"/>
    </location>
</feature>
<evidence type="ECO:0000256" key="6">
    <source>
        <dbReference type="ARBA" id="ARBA00022927"/>
    </source>
</evidence>
<keyword evidence="11" id="KW-1185">Reference proteome</keyword>
<keyword evidence="6" id="KW-0653">Protein transport</keyword>
<dbReference type="GO" id="GO:0016020">
    <property type="term" value="C:membrane"/>
    <property type="evidence" value="ECO:0007669"/>
    <property type="project" value="UniProtKB-SubCell"/>
</dbReference>
<organism evidence="10 11">
    <name type="scientific">Fraxinus pennsylvanica</name>
    <dbReference type="NCBI Taxonomy" id="56036"/>
    <lineage>
        <taxon>Eukaryota</taxon>
        <taxon>Viridiplantae</taxon>
        <taxon>Streptophyta</taxon>
        <taxon>Embryophyta</taxon>
        <taxon>Tracheophyta</taxon>
        <taxon>Spermatophyta</taxon>
        <taxon>Magnoliopsida</taxon>
        <taxon>eudicotyledons</taxon>
        <taxon>Gunneridae</taxon>
        <taxon>Pentapetalae</taxon>
        <taxon>asterids</taxon>
        <taxon>lamiids</taxon>
        <taxon>Lamiales</taxon>
        <taxon>Oleaceae</taxon>
        <taxon>Oleeae</taxon>
        <taxon>Fraxinus</taxon>
    </lineage>
</organism>
<comment type="similarity">
    <text evidence="2">Belongs to the oligopeptide OPT transporter (TC 2.A.67.1) family.</text>
</comment>
<name>A0AAD2A9J9_9LAMI</name>
<feature type="transmembrane region" description="Helical" evidence="9">
    <location>
        <begin position="283"/>
        <end position="304"/>
    </location>
</feature>
<feature type="transmembrane region" description="Helical" evidence="9">
    <location>
        <begin position="475"/>
        <end position="494"/>
    </location>
</feature>
<feature type="transmembrane region" description="Helical" evidence="9">
    <location>
        <begin position="630"/>
        <end position="647"/>
    </location>
</feature>
<dbReference type="GO" id="GO:0035673">
    <property type="term" value="F:oligopeptide transmembrane transporter activity"/>
    <property type="evidence" value="ECO:0007669"/>
    <property type="project" value="InterPro"/>
</dbReference>
<keyword evidence="4 9" id="KW-0812">Transmembrane</keyword>